<dbReference type="PANTHER" id="PTHR47505">
    <property type="entry name" value="DNA UTILIZATION PROTEIN YHGH"/>
    <property type="match status" value="1"/>
</dbReference>
<comment type="similarity">
    <text evidence="1">Belongs to the ComF/GntX family.</text>
</comment>
<evidence type="ECO:0000256" key="1">
    <source>
        <dbReference type="ARBA" id="ARBA00008007"/>
    </source>
</evidence>
<dbReference type="EMBL" id="FOIQ01000002">
    <property type="protein sequence ID" value="SEV97019.1"/>
    <property type="molecule type" value="Genomic_DNA"/>
</dbReference>
<gene>
    <name evidence="2" type="ORF">SAMN04487850_1023</name>
</gene>
<dbReference type="Gene3D" id="3.40.50.2020">
    <property type="match status" value="1"/>
</dbReference>
<dbReference type="AlphaFoldDB" id="A0A1I0N7C2"/>
<dbReference type="RefSeq" id="WP_091915129.1">
    <property type="nucleotide sequence ID" value="NZ_FOIQ01000002.1"/>
</dbReference>
<dbReference type="PANTHER" id="PTHR47505:SF1">
    <property type="entry name" value="DNA UTILIZATION PROTEIN YHGH"/>
    <property type="match status" value="1"/>
</dbReference>
<dbReference type="InterPro" id="IPR000836">
    <property type="entry name" value="PRTase_dom"/>
</dbReference>
<dbReference type="Proteomes" id="UP000199373">
    <property type="component" value="Unassembled WGS sequence"/>
</dbReference>
<evidence type="ECO:0000313" key="2">
    <source>
        <dbReference type="EMBL" id="SEV97019.1"/>
    </source>
</evidence>
<organism evidence="2 3">
    <name type="scientific">Prevotella aff. ruminicola Tc2-24</name>
    <dbReference type="NCBI Taxonomy" id="81582"/>
    <lineage>
        <taxon>Bacteria</taxon>
        <taxon>Pseudomonadati</taxon>
        <taxon>Bacteroidota</taxon>
        <taxon>Bacteroidia</taxon>
        <taxon>Bacteroidales</taxon>
        <taxon>Prevotellaceae</taxon>
        <taxon>Prevotella</taxon>
    </lineage>
</organism>
<reference evidence="2 3" key="1">
    <citation type="submission" date="2016-10" db="EMBL/GenBank/DDBJ databases">
        <authorList>
            <person name="de Groot N.N."/>
        </authorList>
    </citation>
    <scope>NUCLEOTIDE SEQUENCE [LARGE SCALE GENOMIC DNA]</scope>
    <source>
        <strain evidence="2 3">TC2-24</strain>
    </source>
</reference>
<dbReference type="CDD" id="cd06223">
    <property type="entry name" value="PRTases_typeI"/>
    <property type="match status" value="1"/>
</dbReference>
<dbReference type="SUPFAM" id="SSF53271">
    <property type="entry name" value="PRTase-like"/>
    <property type="match status" value="1"/>
</dbReference>
<proteinExistence type="inferred from homology"/>
<accession>A0A1I0N7C2</accession>
<name>A0A1I0N7C2_9BACT</name>
<sequence length="233" mass="26392">MKPISFWHRLLDLISPRLCVVCGRRLTVTEEVICASCYLHLPRTGFGQDPYENEMARLFWGQIPIERAAALFYYEAQSEVARILYKLKYENRPEVGEVMGRLVARELQNYGFFDGIDGIVAVPLTRRRQHQRGYNQSMEIARGIRAVTGLTVYDKAVRRICFNGSQTTRGRWERNENVERVFELGEGKVLHGKHILIVDDVVTTGATAIACAKELAKAGDVRVSVLSLGFAKT</sequence>
<protein>
    <submittedName>
        <fullName evidence="2">ComF family protein</fullName>
    </submittedName>
</protein>
<keyword evidence="3" id="KW-1185">Reference proteome</keyword>
<dbReference type="InterPro" id="IPR051910">
    <property type="entry name" value="ComF/GntX_DNA_util-trans"/>
</dbReference>
<evidence type="ECO:0000313" key="3">
    <source>
        <dbReference type="Proteomes" id="UP000199373"/>
    </source>
</evidence>
<dbReference type="InterPro" id="IPR029057">
    <property type="entry name" value="PRTase-like"/>
</dbReference>